<organism evidence="1 2">
    <name type="scientific">Acaryochloris marina (strain MBIC 11017)</name>
    <dbReference type="NCBI Taxonomy" id="329726"/>
    <lineage>
        <taxon>Bacteria</taxon>
        <taxon>Bacillati</taxon>
        <taxon>Cyanobacteriota</taxon>
        <taxon>Cyanophyceae</taxon>
        <taxon>Acaryochloridales</taxon>
        <taxon>Acaryochloridaceae</taxon>
        <taxon>Acaryochloris</taxon>
    </lineage>
</organism>
<dbReference type="HOGENOM" id="CLU_135595_0_0_3"/>
<dbReference type="AlphaFoldDB" id="A8ZQT9"/>
<evidence type="ECO:0000313" key="1">
    <source>
        <dbReference type="EMBL" id="ABW33375.1"/>
    </source>
</evidence>
<keyword evidence="2" id="KW-1185">Reference proteome</keyword>
<accession>A8ZQT9</accession>
<dbReference type="Proteomes" id="UP000000268">
    <property type="component" value="Plasmid pREB8"/>
</dbReference>
<sequence length="163" mass="17735">MLKVSVNPRKSPDNLLDAFILSAMTEPLTFTAAAIVSLAFQKAIEAAGSETGKKFATSAYALIDQLRTKIWSKFKGKEKAEAALQKADAGNTEALNAVISYLNVEMLESEDFAKEIQQLAHEINLHVIEDNSSQVQNNYGGTNYQNKISGGVVNQAETINIQN</sequence>
<dbReference type="KEGG" id="amr:AM1_H0022"/>
<evidence type="ECO:0000313" key="2">
    <source>
        <dbReference type="Proteomes" id="UP000000268"/>
    </source>
</evidence>
<proteinExistence type="predicted"/>
<dbReference type="EMBL" id="CP000845">
    <property type="protein sequence ID" value="ABW33375.1"/>
    <property type="molecule type" value="Genomic_DNA"/>
</dbReference>
<keyword evidence="1" id="KW-0614">Plasmid</keyword>
<name>A8ZQT9_ACAM1</name>
<reference evidence="1 2" key="1">
    <citation type="journal article" date="2008" name="Proc. Natl. Acad. Sci. U.S.A.">
        <title>Niche adaptation and genome expansion in the chlorophyll d-producing cyanobacterium Acaryochloris marina.</title>
        <authorList>
            <person name="Swingley W.D."/>
            <person name="Chen M."/>
            <person name="Cheung P.C."/>
            <person name="Conrad A.L."/>
            <person name="Dejesa L.C."/>
            <person name="Hao J."/>
            <person name="Honchak B.M."/>
            <person name="Karbach L.E."/>
            <person name="Kurdoglu A."/>
            <person name="Lahiri S."/>
            <person name="Mastrian S.D."/>
            <person name="Miyashita H."/>
            <person name="Page L."/>
            <person name="Ramakrishna P."/>
            <person name="Satoh S."/>
            <person name="Sattley W.M."/>
            <person name="Shimada Y."/>
            <person name="Taylor H.L."/>
            <person name="Tomo T."/>
            <person name="Tsuchiya T."/>
            <person name="Wang Z.T."/>
            <person name="Raymond J."/>
            <person name="Mimuro M."/>
            <person name="Blankenship R.E."/>
            <person name="Touchman J.W."/>
        </authorList>
    </citation>
    <scope>NUCLEOTIDE SEQUENCE [LARGE SCALE GENOMIC DNA]</scope>
    <source>
        <strain evidence="2">MBIC 11017</strain>
        <plasmid evidence="2">Plasmid pREB8</plasmid>
    </source>
</reference>
<geneLocation type="plasmid" evidence="1 2">
    <name>pREB8</name>
</geneLocation>
<protein>
    <submittedName>
        <fullName evidence="1">Uncharacterized protein</fullName>
    </submittedName>
</protein>
<gene>
    <name evidence="1" type="ordered locus">AM1_H0022</name>
</gene>